<reference evidence="2 3" key="1">
    <citation type="submission" date="2019-05" db="EMBL/GenBank/DDBJ databases">
        <title>Another draft genome of Portunus trituberculatus and its Hox gene families provides insights of decapod evolution.</title>
        <authorList>
            <person name="Jeong J.-H."/>
            <person name="Song I."/>
            <person name="Kim S."/>
            <person name="Choi T."/>
            <person name="Kim D."/>
            <person name="Ryu S."/>
            <person name="Kim W."/>
        </authorList>
    </citation>
    <scope>NUCLEOTIDE SEQUENCE [LARGE SCALE GENOMIC DNA]</scope>
    <source>
        <tissue evidence="2">Muscle</tissue>
    </source>
</reference>
<feature type="region of interest" description="Disordered" evidence="1">
    <location>
        <begin position="281"/>
        <end position="341"/>
    </location>
</feature>
<gene>
    <name evidence="2" type="ORF">E2C01_044734</name>
</gene>
<proteinExistence type="predicted"/>
<sequence>MDCATCSYACVTASTPPRTAKSAGPPHLPPTRKQVVLIHSLDESRCFIRPAKVSRAVCGSIFAKKYIEQTLAITGGGRGIKFEVANLNHLEQAPESVTQLGEWPVKCWVLTDNDPTYDYGRIYRFPCMTKHDIMTQVTILDGCPNQIVDALRLPDHDKDGQTVPNLAICLKFRGPLPERVAIGNMVYHVRAHTLPVMRCIRCLLFGYGNISCNGHAHCRKCSGYHDTDGCVREDHCLFCGPGHCPTSNQCLACLQAVQLQELQHDRANSILDIKQKIRGILPGTFRPPKPAPKSHSPSKTGNPQPPPEHLTHPRTPRTPTSAPHPTPIQAPIPDPTPAPTKPLSSIISVVLLTAQPPSPKVQLSCHHHKPHYTVTPRHTTRPSFIPEGPYRTDLTDAGEFVPPIPLHQCHPPKFPQPKAPQPAAQQPLPSLGSAGFVPSSSLLPAQHASGFAWPAFIKGLPPTALNFFNFLLSGHSVSESLLRCLPGLLFFITSLTL</sequence>
<dbReference type="AlphaFoldDB" id="A0A5B7FSW0"/>
<dbReference type="Proteomes" id="UP000324222">
    <property type="component" value="Unassembled WGS sequence"/>
</dbReference>
<comment type="caution">
    <text evidence="2">The sequence shown here is derived from an EMBL/GenBank/DDBJ whole genome shotgun (WGS) entry which is preliminary data.</text>
</comment>
<evidence type="ECO:0000313" key="2">
    <source>
        <dbReference type="EMBL" id="MPC50900.1"/>
    </source>
</evidence>
<organism evidence="2 3">
    <name type="scientific">Portunus trituberculatus</name>
    <name type="common">Swimming crab</name>
    <name type="synonym">Neptunus trituberculatus</name>
    <dbReference type="NCBI Taxonomy" id="210409"/>
    <lineage>
        <taxon>Eukaryota</taxon>
        <taxon>Metazoa</taxon>
        <taxon>Ecdysozoa</taxon>
        <taxon>Arthropoda</taxon>
        <taxon>Crustacea</taxon>
        <taxon>Multicrustacea</taxon>
        <taxon>Malacostraca</taxon>
        <taxon>Eumalacostraca</taxon>
        <taxon>Eucarida</taxon>
        <taxon>Decapoda</taxon>
        <taxon>Pleocyemata</taxon>
        <taxon>Brachyura</taxon>
        <taxon>Eubrachyura</taxon>
        <taxon>Portunoidea</taxon>
        <taxon>Portunidae</taxon>
        <taxon>Portuninae</taxon>
        <taxon>Portunus</taxon>
    </lineage>
</organism>
<keyword evidence="3" id="KW-1185">Reference proteome</keyword>
<evidence type="ECO:0008006" key="4">
    <source>
        <dbReference type="Google" id="ProtNLM"/>
    </source>
</evidence>
<dbReference type="EMBL" id="VSRR010009798">
    <property type="protein sequence ID" value="MPC50900.1"/>
    <property type="molecule type" value="Genomic_DNA"/>
</dbReference>
<evidence type="ECO:0000313" key="3">
    <source>
        <dbReference type="Proteomes" id="UP000324222"/>
    </source>
</evidence>
<accession>A0A5B7FSW0</accession>
<protein>
    <recommendedName>
        <fullName evidence="4">Nucleic-acid-binding protein from transposon X-element</fullName>
    </recommendedName>
</protein>
<name>A0A5B7FSW0_PORTR</name>
<feature type="compositionally biased region" description="Pro residues" evidence="1">
    <location>
        <begin position="322"/>
        <end position="340"/>
    </location>
</feature>
<evidence type="ECO:0000256" key="1">
    <source>
        <dbReference type="SAM" id="MobiDB-lite"/>
    </source>
</evidence>